<dbReference type="PROSITE" id="PS50330">
    <property type="entry name" value="UIM"/>
    <property type="match status" value="1"/>
</dbReference>
<feature type="region of interest" description="Disordered" evidence="1">
    <location>
        <begin position="737"/>
        <end position="910"/>
    </location>
</feature>
<dbReference type="AlphaFoldDB" id="A0A8H5JD54"/>
<feature type="compositionally biased region" description="Basic and acidic residues" evidence="1">
    <location>
        <begin position="868"/>
        <end position="880"/>
    </location>
</feature>
<reference evidence="2 3" key="1">
    <citation type="submission" date="2020-05" db="EMBL/GenBank/DDBJ databases">
        <title>Identification and distribution of gene clusters putatively required for synthesis of sphingolipid metabolism inhibitors in phylogenetically diverse species of the filamentous fungus Fusarium.</title>
        <authorList>
            <person name="Kim H.-S."/>
            <person name="Busman M."/>
            <person name="Brown D.W."/>
            <person name="Divon H."/>
            <person name="Uhlig S."/>
            <person name="Proctor R.H."/>
        </authorList>
    </citation>
    <scope>NUCLEOTIDE SEQUENCE [LARGE SCALE GENOMIC DNA]</scope>
    <source>
        <strain evidence="2 3">NRRL 25196</strain>
    </source>
</reference>
<evidence type="ECO:0000313" key="2">
    <source>
        <dbReference type="EMBL" id="KAF5552018.1"/>
    </source>
</evidence>
<feature type="region of interest" description="Disordered" evidence="1">
    <location>
        <begin position="97"/>
        <end position="125"/>
    </location>
</feature>
<dbReference type="GO" id="GO:0016579">
    <property type="term" value="P:protein deubiquitination"/>
    <property type="evidence" value="ECO:0007669"/>
    <property type="project" value="TreeGrafter"/>
</dbReference>
<keyword evidence="3" id="KW-1185">Reference proteome</keyword>
<dbReference type="Proteomes" id="UP000574317">
    <property type="component" value="Unassembled WGS sequence"/>
</dbReference>
<dbReference type="GO" id="GO:0005829">
    <property type="term" value="C:cytosol"/>
    <property type="evidence" value="ECO:0007669"/>
    <property type="project" value="TreeGrafter"/>
</dbReference>
<feature type="compositionally biased region" description="Polar residues" evidence="1">
    <location>
        <begin position="745"/>
        <end position="755"/>
    </location>
</feature>
<gene>
    <name evidence="2" type="ORF">FNAPI_7206</name>
</gene>
<protein>
    <recommendedName>
        <fullName evidence="4">Ubiquitin interaction domain-containing protein</fullName>
    </recommendedName>
</protein>
<feature type="compositionally biased region" description="Polar residues" evidence="1">
    <location>
        <begin position="832"/>
        <end position="864"/>
    </location>
</feature>
<dbReference type="GO" id="GO:0005634">
    <property type="term" value="C:nucleus"/>
    <property type="evidence" value="ECO:0007669"/>
    <property type="project" value="TreeGrafter"/>
</dbReference>
<accession>A0A8H5JD54</accession>
<comment type="caution">
    <text evidence="2">The sequence shown here is derived from an EMBL/GenBank/DDBJ whole genome shotgun (WGS) entry which is preliminary data.</text>
</comment>
<feature type="compositionally biased region" description="Low complexity" evidence="1">
    <location>
        <begin position="756"/>
        <end position="768"/>
    </location>
</feature>
<sequence>METSQGKIDRVVEFTSLDPMGDRELILQALKVNTGQTPSNDWDPEKVVGQFYENEQSFRAKYKQLWDDSMFTADRDGNDNTTGITFHVESSDHNVIQGVTPPSESHAYGAPSRPPSRSNNRSPLGTMVDWTAAHVPGNSLDRPNEYALTWVHTGAPESQAQEDDDMQRAIRESAQEAGLPVSHHESGIIGTSEPPPPHFGPANRETYVAADWAIVPSDPTRERTVNEFTPSTRKRAPGAPAMLVISSVQGGKHRLGGLLTILHEIPLARNILLGIGSPATTYGCNNDWWRGQMILSPEVLAKMAEEGSSDPNLHKSGSEFEDEVHRLMAFLDSTERGYGSISVLADILADSDTQGAEKQFYEALGKRHTDVTQPMMQVAGVSLFYGDVEEEVAVFGLLEIEHFQHEYNCIKTLYEALDHVMWSDTVGLDKIHDGAKMAFFKKMGDILVLDTTGDGPSDSFEIPLEFYPEKYLISRKEEARRIQQGWCQTKEQMKRLQDKKAQLLSLANTWGGATDDKDAVLKKAIDQWDGYRSYLENFLRFKTLEKSGFDTDKYPDYRTAPPDVDDSVYLESQKVTDVMDYSESLLVDLETKMKGLDVEIEQITAKQRALGKLLTVPDKPSRPKPMTCKRYLLRGLVASPTVLYVCQREEADLIDLDDEETKPRDQWWRLAYTPYSGDEPVRAEKTSIDAVLVDIWNDTKKPMLIYATEYALGTPKDHLSSQLERFIKMENKAFRQELSKEESTASESKQTGNFESSSSLSPHSSFSPSKRKHRSDSSGSMDSNRASIGSDDDRNGFDNPFLPDDDERVGTEMSDYVHSFTAMEGHIPDSLTGRTQGSTALTEPTSATMTPSTVTADYSDTNTAFAAEEPRSPEMQEKARPPPFMSLSRNPSMRAESPNLMDMDIPDEKH</sequence>
<dbReference type="InterPro" id="IPR003903">
    <property type="entry name" value="UIM_dom"/>
</dbReference>
<dbReference type="EMBL" id="JAAOAO010000265">
    <property type="protein sequence ID" value="KAF5552018.1"/>
    <property type="molecule type" value="Genomic_DNA"/>
</dbReference>
<dbReference type="InterPro" id="IPR055335">
    <property type="entry name" value="Ucp6/RUP1"/>
</dbReference>
<dbReference type="PANTHER" id="PTHR39597:SF1">
    <property type="entry name" value="UBA DOMAIN-CONTAINING PROTEIN RUP1"/>
    <property type="match status" value="1"/>
</dbReference>
<evidence type="ECO:0000256" key="1">
    <source>
        <dbReference type="SAM" id="MobiDB-lite"/>
    </source>
</evidence>
<feature type="compositionally biased region" description="Polar residues" evidence="1">
    <location>
        <begin position="777"/>
        <end position="787"/>
    </location>
</feature>
<evidence type="ECO:0008006" key="4">
    <source>
        <dbReference type="Google" id="ProtNLM"/>
    </source>
</evidence>
<name>A0A8H5JD54_9HYPO</name>
<evidence type="ECO:0000313" key="3">
    <source>
        <dbReference type="Proteomes" id="UP000574317"/>
    </source>
</evidence>
<proteinExistence type="predicted"/>
<dbReference type="PANTHER" id="PTHR39597">
    <property type="entry name" value="UBA DOMAIN-CONTAINING PROTEIN RUP1"/>
    <property type="match status" value="1"/>
</dbReference>
<organism evidence="2 3">
    <name type="scientific">Fusarium napiforme</name>
    <dbReference type="NCBI Taxonomy" id="42672"/>
    <lineage>
        <taxon>Eukaryota</taxon>
        <taxon>Fungi</taxon>
        <taxon>Dikarya</taxon>
        <taxon>Ascomycota</taxon>
        <taxon>Pezizomycotina</taxon>
        <taxon>Sordariomycetes</taxon>
        <taxon>Hypocreomycetidae</taxon>
        <taxon>Hypocreales</taxon>
        <taxon>Nectriaceae</taxon>
        <taxon>Fusarium</taxon>
        <taxon>Fusarium fujikuroi species complex</taxon>
    </lineage>
</organism>